<evidence type="ECO:0000313" key="1">
    <source>
        <dbReference type="EMBL" id="RCK78873.1"/>
    </source>
</evidence>
<dbReference type="AlphaFoldDB" id="A0A367ZLB1"/>
<gene>
    <name evidence="1" type="ORF">OZSIB_1023</name>
</gene>
<reference evidence="1 2" key="1">
    <citation type="submission" date="2018-05" db="EMBL/GenBank/DDBJ databases">
        <title>A metagenomic window into the 2 km-deep terrestrial subsurface aquifer revealed taxonomically and functionally diverse microbial community comprising novel uncultured bacterial lineages.</title>
        <authorList>
            <person name="Kadnikov V.V."/>
            <person name="Mardanov A.V."/>
            <person name="Beletsky A.V."/>
            <person name="Banks D."/>
            <person name="Pimenov N.V."/>
            <person name="Frank Y.A."/>
            <person name="Karnachuk O.V."/>
            <person name="Ravin N.V."/>
        </authorList>
    </citation>
    <scope>NUCLEOTIDE SEQUENCE [LARGE SCALE GENOMIC DNA]</scope>
    <source>
        <strain evidence="1">BY5</strain>
    </source>
</reference>
<evidence type="ECO:0000313" key="2">
    <source>
        <dbReference type="Proteomes" id="UP000252355"/>
    </source>
</evidence>
<organism evidence="1 2">
    <name type="scientific">Candidatus Ozemobacter sibiricus</name>
    <dbReference type="NCBI Taxonomy" id="2268124"/>
    <lineage>
        <taxon>Bacteria</taxon>
        <taxon>Candidatus Ozemobacteria</taxon>
        <taxon>Candidatus Ozemobacterales</taxon>
        <taxon>Candidatus Ozemobacteraceae</taxon>
        <taxon>Candidatus Ozemobacter</taxon>
    </lineage>
</organism>
<proteinExistence type="predicted"/>
<sequence>MENRSDLVVRIDQTEHGHQVQVSLLTRVLDFFRAEDEVRVEWTSPEYERVDVLWGLLRWEKGERRTIVIRGKPGFCAAVLADLQRQGQLRRLP</sequence>
<comment type="caution">
    <text evidence="1">The sequence shown here is derived from an EMBL/GenBank/DDBJ whole genome shotgun (WGS) entry which is preliminary data.</text>
</comment>
<dbReference type="Proteomes" id="UP000252355">
    <property type="component" value="Unassembled WGS sequence"/>
</dbReference>
<name>A0A367ZLB1_9BACT</name>
<dbReference type="EMBL" id="QOQW01000018">
    <property type="protein sequence ID" value="RCK78873.1"/>
    <property type="molecule type" value="Genomic_DNA"/>
</dbReference>
<protein>
    <submittedName>
        <fullName evidence="1">Uncharacterized protein</fullName>
    </submittedName>
</protein>
<accession>A0A367ZLB1</accession>